<dbReference type="GO" id="GO:0008962">
    <property type="term" value="F:phosphatidylglycerophosphatase activity"/>
    <property type="evidence" value="ECO:0007669"/>
    <property type="project" value="InterPro"/>
</dbReference>
<gene>
    <name evidence="1" type="ORF">FEHR0123_LOCUS4601</name>
</gene>
<dbReference type="InterPro" id="IPR010021">
    <property type="entry name" value="PGPP1/Gep4"/>
</dbReference>
<dbReference type="Gene3D" id="3.40.50.1000">
    <property type="entry name" value="HAD superfamily/HAD-like"/>
    <property type="match status" value="1"/>
</dbReference>
<organism evidence="1">
    <name type="scientific">Favella ehrenbergii</name>
    <dbReference type="NCBI Taxonomy" id="182087"/>
    <lineage>
        <taxon>Eukaryota</taxon>
        <taxon>Sar</taxon>
        <taxon>Alveolata</taxon>
        <taxon>Ciliophora</taxon>
        <taxon>Intramacronucleata</taxon>
        <taxon>Spirotrichea</taxon>
        <taxon>Choreotrichia</taxon>
        <taxon>Tintinnida</taxon>
        <taxon>Xystonellidae</taxon>
        <taxon>Favella</taxon>
    </lineage>
</organism>
<dbReference type="SUPFAM" id="SSF56784">
    <property type="entry name" value="HAD-like"/>
    <property type="match status" value="1"/>
</dbReference>
<dbReference type="Pfam" id="PF09419">
    <property type="entry name" value="PGP_phosphatase"/>
    <property type="match status" value="1"/>
</dbReference>
<sequence length="228" mass="26369">MRAGRSSVAFGQYFNWQGIRMFWSTLLVKRANFVPHVRAHSPAYVNYRKLHGLGIRHIVFDKDNTLTQPYTRDYFNKEIEHALLKECKEVFGEANVAILSNSAGSRDDPDHAEAKVIEQSLKLPVIRHELKKPAVHDDIMHHFNAREEHFVAIVGDRILSDVILGNHLGMFTIYVDPLHVANENFVVKFVRAFENKALGWVCPRDPPKHPLISDEHLHELTRRRPEQK</sequence>
<protein>
    <submittedName>
        <fullName evidence="1">Uncharacterized protein</fullName>
    </submittedName>
</protein>
<reference evidence="1" key="1">
    <citation type="submission" date="2021-01" db="EMBL/GenBank/DDBJ databases">
        <authorList>
            <person name="Corre E."/>
            <person name="Pelletier E."/>
            <person name="Niang G."/>
            <person name="Scheremetjew M."/>
            <person name="Finn R."/>
            <person name="Kale V."/>
            <person name="Holt S."/>
            <person name="Cochrane G."/>
            <person name="Meng A."/>
            <person name="Brown T."/>
            <person name="Cohen L."/>
        </authorList>
    </citation>
    <scope>NUCLEOTIDE SEQUENCE</scope>
    <source>
        <strain evidence="1">Fehren 1</strain>
    </source>
</reference>
<name>A0A7S3HZI1_9SPIT</name>
<dbReference type="AlphaFoldDB" id="A0A7S3HZI1"/>
<dbReference type="EMBL" id="HBIE01014877">
    <property type="protein sequence ID" value="CAE0309685.1"/>
    <property type="molecule type" value="Transcribed_RNA"/>
</dbReference>
<dbReference type="NCBIfam" id="TIGR01668">
    <property type="entry name" value="YqeG_hyp_ppase"/>
    <property type="match status" value="1"/>
</dbReference>
<proteinExistence type="predicted"/>
<dbReference type="InterPro" id="IPR036412">
    <property type="entry name" value="HAD-like_sf"/>
</dbReference>
<dbReference type="InterPro" id="IPR027706">
    <property type="entry name" value="PGP_Pase"/>
</dbReference>
<accession>A0A7S3HZI1</accession>
<dbReference type="InterPro" id="IPR023214">
    <property type="entry name" value="HAD_sf"/>
</dbReference>
<evidence type="ECO:0000313" key="1">
    <source>
        <dbReference type="EMBL" id="CAE0309685.1"/>
    </source>
</evidence>